<sequence length="202" mass="22604">MFNKRIKDETELILEQEHFLRNVAGQRIVSVRSLRATEIREHKSKVPIRDETVENVPSPIFSEIKERVRVPADESNFESSSTSVSKGSFPTAEYRTTVDDAVSESKCGKTRMSVFAREMERLRPGSSSGNSQETSTSNAGFRFGGEYLEQHGPQTITGSGLGCRIQEASRIHKENINRLCSLSEAEIMAEREQILSSTSTFP</sequence>
<dbReference type="Proteomes" id="UP000230066">
    <property type="component" value="Unassembled WGS sequence"/>
</dbReference>
<reference evidence="3" key="1">
    <citation type="submission" date="2019-03" db="EMBL/GenBank/DDBJ databases">
        <title>Improved annotation for the trematode Fasciola hepatica.</title>
        <authorList>
            <person name="Choi Y.-J."/>
            <person name="Martin J."/>
            <person name="Mitreva M."/>
        </authorList>
    </citation>
    <scope>NUCLEOTIDE SEQUENCE [LARGE SCALE GENOMIC DNA]</scope>
</reference>
<comment type="caution">
    <text evidence="3">The sequence shown here is derived from an EMBL/GenBank/DDBJ whole genome shotgun (WGS) entry which is preliminary data.</text>
</comment>
<feature type="compositionally biased region" description="Low complexity" evidence="1">
    <location>
        <begin position="125"/>
        <end position="138"/>
    </location>
</feature>
<dbReference type="AlphaFoldDB" id="A0A4E0QSN5"/>
<gene>
    <name evidence="3" type="ORF">D915_011225</name>
</gene>
<protein>
    <recommendedName>
        <fullName evidence="2">RPAP1 N-terminal domain-containing protein</fullName>
    </recommendedName>
</protein>
<proteinExistence type="predicted"/>
<feature type="domain" description="RPAP1 N-terminal" evidence="2">
    <location>
        <begin position="170"/>
        <end position="197"/>
    </location>
</feature>
<dbReference type="Pfam" id="PF08621">
    <property type="entry name" value="RPAP1_N"/>
    <property type="match status" value="1"/>
</dbReference>
<name>A0A4E0QSN5_FASHE</name>
<evidence type="ECO:0000256" key="1">
    <source>
        <dbReference type="SAM" id="MobiDB-lite"/>
    </source>
</evidence>
<keyword evidence="4" id="KW-1185">Reference proteome</keyword>
<feature type="region of interest" description="Disordered" evidence="1">
    <location>
        <begin position="121"/>
        <end position="152"/>
    </location>
</feature>
<organism evidence="3 4">
    <name type="scientific">Fasciola hepatica</name>
    <name type="common">Liver fluke</name>
    <dbReference type="NCBI Taxonomy" id="6192"/>
    <lineage>
        <taxon>Eukaryota</taxon>
        <taxon>Metazoa</taxon>
        <taxon>Spiralia</taxon>
        <taxon>Lophotrochozoa</taxon>
        <taxon>Platyhelminthes</taxon>
        <taxon>Trematoda</taxon>
        <taxon>Digenea</taxon>
        <taxon>Plagiorchiida</taxon>
        <taxon>Echinostomata</taxon>
        <taxon>Echinostomatoidea</taxon>
        <taxon>Fasciolidae</taxon>
        <taxon>Fasciola</taxon>
    </lineage>
</organism>
<dbReference type="InterPro" id="IPR013930">
    <property type="entry name" value="RPAP1_N"/>
</dbReference>
<evidence type="ECO:0000259" key="2">
    <source>
        <dbReference type="Pfam" id="PF08621"/>
    </source>
</evidence>
<dbReference type="EMBL" id="JXXN02021499">
    <property type="protein sequence ID" value="THD17945.1"/>
    <property type="molecule type" value="Genomic_DNA"/>
</dbReference>
<evidence type="ECO:0000313" key="3">
    <source>
        <dbReference type="EMBL" id="THD17945.1"/>
    </source>
</evidence>
<evidence type="ECO:0000313" key="4">
    <source>
        <dbReference type="Proteomes" id="UP000230066"/>
    </source>
</evidence>
<accession>A0A4E0QSN5</accession>